<dbReference type="AlphaFoldDB" id="A0A833J943"/>
<accession>A0A833J943</accession>
<evidence type="ECO:0000313" key="1">
    <source>
        <dbReference type="EMBL" id="KAB7786902.1"/>
    </source>
</evidence>
<protein>
    <submittedName>
        <fullName evidence="1">Uncharacterized protein</fullName>
    </submittedName>
</protein>
<organism evidence="1 2">
    <name type="scientific">Methylorubrum populi</name>
    <dbReference type="NCBI Taxonomy" id="223967"/>
    <lineage>
        <taxon>Bacteria</taxon>
        <taxon>Pseudomonadati</taxon>
        <taxon>Pseudomonadota</taxon>
        <taxon>Alphaproteobacteria</taxon>
        <taxon>Hyphomicrobiales</taxon>
        <taxon>Methylobacteriaceae</taxon>
        <taxon>Methylorubrum</taxon>
    </lineage>
</organism>
<dbReference type="Proteomes" id="UP000469949">
    <property type="component" value="Unassembled WGS sequence"/>
</dbReference>
<sequence length="42" mass="4349">MARLRLFGIAALLVLDGPISRPAFRTQVDQGGGPNARPATSG</sequence>
<reference evidence="1 2" key="1">
    <citation type="submission" date="2019-10" db="EMBL/GenBank/DDBJ databases">
        <title>Draft Genome Sequence of the Caffeine Degrading Methylotroph Methylorubrum populi PINKEL.</title>
        <authorList>
            <person name="Dawson S.C."/>
            <person name="Zhang X."/>
            <person name="Wright M.E."/>
            <person name="Sharma G."/>
            <person name="Langner J.T."/>
            <person name="Ditty J.L."/>
            <person name="Subuyuj G.A."/>
        </authorList>
    </citation>
    <scope>NUCLEOTIDE SEQUENCE [LARGE SCALE GENOMIC DNA]</scope>
    <source>
        <strain evidence="1 2">Pinkel</strain>
    </source>
</reference>
<gene>
    <name evidence="1" type="ORF">F8B43_0852</name>
</gene>
<dbReference type="EMBL" id="WEKV01000005">
    <property type="protein sequence ID" value="KAB7786902.1"/>
    <property type="molecule type" value="Genomic_DNA"/>
</dbReference>
<evidence type="ECO:0000313" key="2">
    <source>
        <dbReference type="Proteomes" id="UP000469949"/>
    </source>
</evidence>
<name>A0A833J943_9HYPH</name>
<comment type="caution">
    <text evidence="1">The sequence shown here is derived from an EMBL/GenBank/DDBJ whole genome shotgun (WGS) entry which is preliminary data.</text>
</comment>
<proteinExistence type="predicted"/>